<dbReference type="AlphaFoldDB" id="A0A448X8U3"/>
<evidence type="ECO:0000313" key="2">
    <source>
        <dbReference type="Proteomes" id="UP000784294"/>
    </source>
</evidence>
<name>A0A448X8U3_9PLAT</name>
<dbReference type="Proteomes" id="UP000784294">
    <property type="component" value="Unassembled WGS sequence"/>
</dbReference>
<accession>A0A448X8U3</accession>
<gene>
    <name evidence="1" type="ORF">PXEA_LOCUS24506</name>
</gene>
<evidence type="ECO:0000313" key="1">
    <source>
        <dbReference type="EMBL" id="VEL31066.1"/>
    </source>
</evidence>
<sequence length="74" mass="8317">MSGLGLTAGEHQSAAKWFCQSRGWLAGTCSSCLFLPASWYLKTASHHQARLSCNAMFLCRFISYSWLFSLTDEF</sequence>
<organism evidence="1 2">
    <name type="scientific">Protopolystoma xenopodis</name>
    <dbReference type="NCBI Taxonomy" id="117903"/>
    <lineage>
        <taxon>Eukaryota</taxon>
        <taxon>Metazoa</taxon>
        <taxon>Spiralia</taxon>
        <taxon>Lophotrochozoa</taxon>
        <taxon>Platyhelminthes</taxon>
        <taxon>Monogenea</taxon>
        <taxon>Polyopisthocotylea</taxon>
        <taxon>Polystomatidea</taxon>
        <taxon>Polystomatidae</taxon>
        <taxon>Protopolystoma</taxon>
    </lineage>
</organism>
<proteinExistence type="predicted"/>
<reference evidence="1" key="1">
    <citation type="submission" date="2018-11" db="EMBL/GenBank/DDBJ databases">
        <authorList>
            <consortium name="Pathogen Informatics"/>
        </authorList>
    </citation>
    <scope>NUCLEOTIDE SEQUENCE</scope>
</reference>
<dbReference type="EMBL" id="CAAALY010118206">
    <property type="protein sequence ID" value="VEL31066.1"/>
    <property type="molecule type" value="Genomic_DNA"/>
</dbReference>
<protein>
    <submittedName>
        <fullName evidence="1">Uncharacterized protein</fullName>
    </submittedName>
</protein>
<comment type="caution">
    <text evidence="1">The sequence shown here is derived from an EMBL/GenBank/DDBJ whole genome shotgun (WGS) entry which is preliminary data.</text>
</comment>
<keyword evidence="2" id="KW-1185">Reference proteome</keyword>